<feature type="transmembrane region" description="Helical" evidence="6">
    <location>
        <begin position="80"/>
        <end position="101"/>
    </location>
</feature>
<organism evidence="8 10">
    <name type="scientific">Mesorhizobium plurifarium</name>
    <dbReference type="NCBI Taxonomy" id="69974"/>
    <lineage>
        <taxon>Bacteria</taxon>
        <taxon>Pseudomonadati</taxon>
        <taxon>Pseudomonadota</taxon>
        <taxon>Alphaproteobacteria</taxon>
        <taxon>Hyphomicrobiales</taxon>
        <taxon>Phyllobacteriaceae</taxon>
        <taxon>Mesorhizobium</taxon>
    </lineage>
</organism>
<keyword evidence="4 6" id="KW-1133">Transmembrane helix</keyword>
<dbReference type="EMBL" id="CCNE01000066">
    <property type="protein sequence ID" value="CDX63208.1"/>
    <property type="molecule type" value="Genomic_DNA"/>
</dbReference>
<dbReference type="Proteomes" id="UP000045285">
    <property type="component" value="Unassembled WGS sequence"/>
</dbReference>
<sequence>MKAEPTASGASAAESPDMRAEARADMRLMRSLVIGIFILMTAAALYFARAFFMPVMLAFLLTLTLTPIVRFLRKRGIPEVVSATLLVLLSIFIFAVAGYLLSGPVIDLINNSYSIGQQLTERLAPFRWPLERVTDVAHQLEALTETSQEPGVQRVAVAPSGILSTAASNILEAGTSITIVFVLSLFLLASGTLFYEKIVQSFTSMTQKKRALRIVYDVEREISHYLLTVSVINVSLGTVIGLGLWGLGMPNPLVWGATAALLNFLPYVGALMTILLVTVIALISFDTIAYALLAPAFVVLCDVVEGQFVTPMVVGRRLEINAVAIFIAIAFWSWLWGFVGALMAVPLLVVIKVFCDHFESLSPAGNFLAAQHSMAIEEEPAENNHNQAA</sequence>
<evidence type="ECO:0000256" key="4">
    <source>
        <dbReference type="ARBA" id="ARBA00022989"/>
    </source>
</evidence>
<dbReference type="AlphaFoldDB" id="A0A090GHY8"/>
<reference evidence="8 10" key="1">
    <citation type="submission" date="2014-08" db="EMBL/GenBank/DDBJ databases">
        <authorList>
            <person name="Moulin Lionel"/>
        </authorList>
    </citation>
    <scope>NUCLEOTIDE SEQUENCE [LARGE SCALE GENOMIC DNA]</scope>
</reference>
<proteinExistence type="inferred from homology"/>
<feature type="transmembrane region" description="Helical" evidence="6">
    <location>
        <begin position="322"/>
        <end position="351"/>
    </location>
</feature>
<protein>
    <recommendedName>
        <fullName evidence="11">AI-2E family transporter</fullName>
    </recommendedName>
</protein>
<dbReference type="GO" id="GO:0055085">
    <property type="term" value="P:transmembrane transport"/>
    <property type="evidence" value="ECO:0007669"/>
    <property type="project" value="TreeGrafter"/>
</dbReference>
<reference evidence="9" key="2">
    <citation type="submission" date="2014-08" db="EMBL/GenBank/DDBJ databases">
        <authorList>
            <person name="Moulin L."/>
        </authorList>
    </citation>
    <scope>NUCLEOTIDE SEQUENCE [LARGE SCALE GENOMIC DNA]</scope>
</reference>
<evidence type="ECO:0000313" key="10">
    <source>
        <dbReference type="Proteomes" id="UP000046122"/>
    </source>
</evidence>
<keyword evidence="3 6" id="KW-0812">Transmembrane</keyword>
<gene>
    <name evidence="7" type="ORF">MPL3356_70037</name>
    <name evidence="8" type="ORF">MPL3365_80188</name>
</gene>
<evidence type="ECO:0000256" key="2">
    <source>
        <dbReference type="ARBA" id="ARBA00009773"/>
    </source>
</evidence>
<keyword evidence="9" id="KW-1185">Reference proteome</keyword>
<feature type="transmembrane region" description="Helical" evidence="6">
    <location>
        <begin position="28"/>
        <end position="48"/>
    </location>
</feature>
<dbReference type="GO" id="GO:0016020">
    <property type="term" value="C:membrane"/>
    <property type="evidence" value="ECO:0007669"/>
    <property type="project" value="UniProtKB-SubCell"/>
</dbReference>
<dbReference type="PANTHER" id="PTHR21716">
    <property type="entry name" value="TRANSMEMBRANE PROTEIN"/>
    <property type="match status" value="1"/>
</dbReference>
<comment type="similarity">
    <text evidence="2">Belongs to the autoinducer-2 exporter (AI-2E) (TC 2.A.86) family.</text>
</comment>
<feature type="transmembrane region" description="Helical" evidence="6">
    <location>
        <begin position="225"/>
        <end position="247"/>
    </location>
</feature>
<dbReference type="InterPro" id="IPR002549">
    <property type="entry name" value="AI-2E-like"/>
</dbReference>
<feature type="transmembrane region" description="Helical" evidence="6">
    <location>
        <begin position="173"/>
        <end position="195"/>
    </location>
</feature>
<evidence type="ECO:0000256" key="3">
    <source>
        <dbReference type="ARBA" id="ARBA00022692"/>
    </source>
</evidence>
<feature type="transmembrane region" description="Helical" evidence="6">
    <location>
        <begin position="253"/>
        <end position="283"/>
    </location>
</feature>
<dbReference type="Pfam" id="PF01594">
    <property type="entry name" value="AI-2E_transport"/>
    <property type="match status" value="1"/>
</dbReference>
<dbReference type="Proteomes" id="UP000046122">
    <property type="component" value="Unassembled WGS sequence"/>
</dbReference>
<keyword evidence="5 6" id="KW-0472">Membrane</keyword>
<feature type="transmembrane region" description="Helical" evidence="6">
    <location>
        <begin position="54"/>
        <end position="73"/>
    </location>
</feature>
<dbReference type="PANTHER" id="PTHR21716:SF16">
    <property type="entry name" value="BLL1467 PROTEIN"/>
    <property type="match status" value="1"/>
</dbReference>
<comment type="subcellular location">
    <subcellularLocation>
        <location evidence="1">Membrane</location>
        <topology evidence="1">Multi-pass membrane protein</topology>
    </subcellularLocation>
</comment>
<accession>A0A090GHY8</accession>
<name>A0A090GHY8_MESPL</name>
<dbReference type="EMBL" id="CCMZ01000067">
    <property type="protein sequence ID" value="CDX27503.1"/>
    <property type="molecule type" value="Genomic_DNA"/>
</dbReference>
<evidence type="ECO:0000256" key="5">
    <source>
        <dbReference type="ARBA" id="ARBA00023136"/>
    </source>
</evidence>
<evidence type="ECO:0000256" key="6">
    <source>
        <dbReference type="SAM" id="Phobius"/>
    </source>
</evidence>
<evidence type="ECO:0000313" key="9">
    <source>
        <dbReference type="Proteomes" id="UP000045285"/>
    </source>
</evidence>
<feature type="transmembrane region" description="Helical" evidence="6">
    <location>
        <begin position="290"/>
        <end position="310"/>
    </location>
</feature>
<dbReference type="STRING" id="69974.MPLDJ20_200099"/>
<evidence type="ECO:0000256" key="1">
    <source>
        <dbReference type="ARBA" id="ARBA00004141"/>
    </source>
</evidence>
<evidence type="ECO:0000313" key="8">
    <source>
        <dbReference type="EMBL" id="CDX63208.1"/>
    </source>
</evidence>
<evidence type="ECO:0008006" key="11">
    <source>
        <dbReference type="Google" id="ProtNLM"/>
    </source>
</evidence>
<evidence type="ECO:0000313" key="7">
    <source>
        <dbReference type="EMBL" id="CDX27503.1"/>
    </source>
</evidence>